<organism evidence="8 9">
    <name type="scientific">Dendryphion nanum</name>
    <dbReference type="NCBI Taxonomy" id="256645"/>
    <lineage>
        <taxon>Eukaryota</taxon>
        <taxon>Fungi</taxon>
        <taxon>Dikarya</taxon>
        <taxon>Ascomycota</taxon>
        <taxon>Pezizomycotina</taxon>
        <taxon>Dothideomycetes</taxon>
        <taxon>Pleosporomycetidae</taxon>
        <taxon>Pleosporales</taxon>
        <taxon>Torulaceae</taxon>
        <taxon>Dendryphion</taxon>
    </lineage>
</organism>
<dbReference type="PROSITE" id="PS50089">
    <property type="entry name" value="ZF_RING_2"/>
    <property type="match status" value="1"/>
</dbReference>
<dbReference type="SMART" id="SM00184">
    <property type="entry name" value="RING"/>
    <property type="match status" value="1"/>
</dbReference>
<evidence type="ECO:0000313" key="8">
    <source>
        <dbReference type="EMBL" id="KAH7128446.1"/>
    </source>
</evidence>
<evidence type="ECO:0000256" key="4">
    <source>
        <dbReference type="ARBA" id="ARBA00022786"/>
    </source>
</evidence>
<comment type="pathway">
    <text evidence="1">Protein modification; protein ubiquitination.</text>
</comment>
<dbReference type="SUPFAM" id="SSF57850">
    <property type="entry name" value="RING/U-box"/>
    <property type="match status" value="1"/>
</dbReference>
<keyword evidence="4" id="KW-0833">Ubl conjugation pathway</keyword>
<keyword evidence="2" id="KW-0479">Metal-binding</keyword>
<keyword evidence="3 6" id="KW-0863">Zinc-finger</keyword>
<evidence type="ECO:0000256" key="5">
    <source>
        <dbReference type="ARBA" id="ARBA00022833"/>
    </source>
</evidence>
<dbReference type="AlphaFoldDB" id="A0A9P9IQ43"/>
<evidence type="ECO:0000256" key="2">
    <source>
        <dbReference type="ARBA" id="ARBA00022723"/>
    </source>
</evidence>
<sequence>MAFYMSSESSRDREVGNILKTVTTKVSDDKFQAIKDICPICREDTVEKAVRTSVCSHEFHEACLHEWIKTCGTFNKMTCPTCRVQLCHSASISRDLLDEIMSDLEEFRNFAHEAIETLEEVETRFRRLREAARTSFESVRNAEGRGAVLNERHRN</sequence>
<accession>A0A9P9IQ43</accession>
<protein>
    <recommendedName>
        <fullName evidence="7">RING-type domain-containing protein</fullName>
    </recommendedName>
</protein>
<reference evidence="8" key="1">
    <citation type="journal article" date="2021" name="Nat. Commun.">
        <title>Genetic determinants of endophytism in the Arabidopsis root mycobiome.</title>
        <authorList>
            <person name="Mesny F."/>
            <person name="Miyauchi S."/>
            <person name="Thiergart T."/>
            <person name="Pickel B."/>
            <person name="Atanasova L."/>
            <person name="Karlsson M."/>
            <person name="Huettel B."/>
            <person name="Barry K.W."/>
            <person name="Haridas S."/>
            <person name="Chen C."/>
            <person name="Bauer D."/>
            <person name="Andreopoulos W."/>
            <person name="Pangilinan J."/>
            <person name="LaButti K."/>
            <person name="Riley R."/>
            <person name="Lipzen A."/>
            <person name="Clum A."/>
            <person name="Drula E."/>
            <person name="Henrissat B."/>
            <person name="Kohler A."/>
            <person name="Grigoriev I.V."/>
            <person name="Martin F.M."/>
            <person name="Hacquard S."/>
        </authorList>
    </citation>
    <scope>NUCLEOTIDE SEQUENCE</scope>
    <source>
        <strain evidence="8">MPI-CAGE-CH-0243</strain>
    </source>
</reference>
<dbReference type="InterPro" id="IPR024766">
    <property type="entry name" value="Znf_RING_H2"/>
</dbReference>
<dbReference type="InterPro" id="IPR001841">
    <property type="entry name" value="Znf_RING"/>
</dbReference>
<dbReference type="GO" id="GO:0008270">
    <property type="term" value="F:zinc ion binding"/>
    <property type="evidence" value="ECO:0007669"/>
    <property type="project" value="UniProtKB-KW"/>
</dbReference>
<comment type="caution">
    <text evidence="8">The sequence shown here is derived from an EMBL/GenBank/DDBJ whole genome shotgun (WGS) entry which is preliminary data.</text>
</comment>
<keyword evidence="9" id="KW-1185">Reference proteome</keyword>
<gene>
    <name evidence="8" type="ORF">B0J11DRAFT_271336</name>
</gene>
<dbReference type="PANTHER" id="PTHR45969">
    <property type="entry name" value="RING ZINC FINGER PROTEIN-RELATED"/>
    <property type="match status" value="1"/>
</dbReference>
<evidence type="ECO:0000259" key="7">
    <source>
        <dbReference type="PROSITE" id="PS50089"/>
    </source>
</evidence>
<dbReference type="Proteomes" id="UP000700596">
    <property type="component" value="Unassembled WGS sequence"/>
</dbReference>
<name>A0A9P9IQ43_9PLEO</name>
<evidence type="ECO:0000313" key="9">
    <source>
        <dbReference type="Proteomes" id="UP000700596"/>
    </source>
</evidence>
<dbReference type="Pfam" id="PF12678">
    <property type="entry name" value="zf-rbx1"/>
    <property type="match status" value="1"/>
</dbReference>
<dbReference type="GO" id="GO:0051603">
    <property type="term" value="P:proteolysis involved in protein catabolic process"/>
    <property type="evidence" value="ECO:0007669"/>
    <property type="project" value="UniProtKB-ARBA"/>
</dbReference>
<dbReference type="EMBL" id="JAGMWT010000005">
    <property type="protein sequence ID" value="KAH7128446.1"/>
    <property type="molecule type" value="Genomic_DNA"/>
</dbReference>
<evidence type="ECO:0000256" key="1">
    <source>
        <dbReference type="ARBA" id="ARBA00004906"/>
    </source>
</evidence>
<evidence type="ECO:0000256" key="3">
    <source>
        <dbReference type="ARBA" id="ARBA00022771"/>
    </source>
</evidence>
<evidence type="ECO:0000256" key="6">
    <source>
        <dbReference type="PROSITE-ProRule" id="PRU00175"/>
    </source>
</evidence>
<proteinExistence type="predicted"/>
<dbReference type="Gene3D" id="3.30.40.10">
    <property type="entry name" value="Zinc/RING finger domain, C3HC4 (zinc finger)"/>
    <property type="match status" value="1"/>
</dbReference>
<feature type="domain" description="RING-type" evidence="7">
    <location>
        <begin position="38"/>
        <end position="83"/>
    </location>
</feature>
<keyword evidence="5" id="KW-0862">Zinc</keyword>
<dbReference type="InterPro" id="IPR013083">
    <property type="entry name" value="Znf_RING/FYVE/PHD"/>
</dbReference>
<dbReference type="OrthoDB" id="8062037at2759"/>